<organism evidence="2 3">
    <name type="scientific">Candidatus Scalindua arabica</name>
    <dbReference type="NCBI Taxonomy" id="1127984"/>
    <lineage>
        <taxon>Bacteria</taxon>
        <taxon>Pseudomonadati</taxon>
        <taxon>Planctomycetota</taxon>
        <taxon>Candidatus Brocadiia</taxon>
        <taxon>Candidatus Brocadiales</taxon>
        <taxon>Candidatus Scalinduaceae</taxon>
        <taxon>Candidatus Scalindua</taxon>
    </lineage>
</organism>
<dbReference type="Pfam" id="PF18765">
    <property type="entry name" value="Polbeta"/>
    <property type="match status" value="1"/>
</dbReference>
<dbReference type="InterPro" id="IPR041633">
    <property type="entry name" value="Polbeta"/>
</dbReference>
<protein>
    <recommendedName>
        <fullName evidence="1">Polymerase beta nucleotidyltransferase domain-containing protein</fullName>
    </recommendedName>
</protein>
<dbReference type="InterPro" id="IPR043519">
    <property type="entry name" value="NT_sf"/>
</dbReference>
<dbReference type="CDD" id="cd05403">
    <property type="entry name" value="NT_KNTase_like"/>
    <property type="match status" value="1"/>
</dbReference>
<name>A0A942A3I1_9BACT</name>
<feature type="domain" description="Polymerase beta nucleotidyltransferase" evidence="1">
    <location>
        <begin position="24"/>
        <end position="111"/>
    </location>
</feature>
<evidence type="ECO:0000259" key="1">
    <source>
        <dbReference type="Pfam" id="PF18765"/>
    </source>
</evidence>
<comment type="caution">
    <text evidence="2">The sequence shown here is derived from an EMBL/GenBank/DDBJ whole genome shotgun (WGS) entry which is preliminary data.</text>
</comment>
<dbReference type="PANTHER" id="PTHR43449">
    <property type="entry name" value="NUCLEOTIDYLTRANSFERASE"/>
    <property type="match status" value="1"/>
</dbReference>
<proteinExistence type="predicted"/>
<gene>
    <name evidence="2" type="ORF">MAG551_02207</name>
</gene>
<sequence>MDNRNNWDKEMDQKNAIEIVNRYISYLKKNKFNVQKAYLFGSYVNEQYNEYSDIDLAIVVSKLSNSFTTQVELMKISRKFDTRIEPHPFEESDFNTTNPFANEILNKGIRIV</sequence>
<evidence type="ECO:0000313" key="2">
    <source>
        <dbReference type="EMBL" id="MBS1259141.1"/>
    </source>
</evidence>
<dbReference type="Gene3D" id="3.30.460.10">
    <property type="entry name" value="Beta Polymerase, domain 2"/>
    <property type="match status" value="1"/>
</dbReference>
<dbReference type="SUPFAM" id="SSF81301">
    <property type="entry name" value="Nucleotidyltransferase"/>
    <property type="match status" value="1"/>
</dbReference>
<dbReference type="PANTHER" id="PTHR43449:SF1">
    <property type="entry name" value="POLYMERASE BETA NUCLEOTIDYLTRANSFERASE DOMAIN-CONTAINING PROTEIN"/>
    <property type="match status" value="1"/>
</dbReference>
<dbReference type="AlphaFoldDB" id="A0A942A3I1"/>
<accession>A0A942A3I1</accession>
<reference evidence="2" key="1">
    <citation type="journal article" date="2021" name="ISME J.">
        <title>Fine-scale metabolic discontinuity in a stratified prokaryote microbiome of a Red Sea deep halocline.</title>
        <authorList>
            <person name="Michoud G."/>
            <person name="Ngugi D.K."/>
            <person name="Barozzi A."/>
            <person name="Merlino G."/>
            <person name="Calleja M.L."/>
            <person name="Delgado-Huertas A."/>
            <person name="Moran X.A.G."/>
            <person name="Daffonchio D."/>
        </authorList>
    </citation>
    <scope>NUCLEOTIDE SEQUENCE</scope>
    <source>
        <strain evidence="2">SuakinDeep_MAG55_1</strain>
    </source>
</reference>
<evidence type="ECO:0000313" key="3">
    <source>
        <dbReference type="Proteomes" id="UP000722750"/>
    </source>
</evidence>
<dbReference type="Proteomes" id="UP000722750">
    <property type="component" value="Unassembled WGS sequence"/>
</dbReference>
<dbReference type="EMBL" id="JAANXD010000081">
    <property type="protein sequence ID" value="MBS1259141.1"/>
    <property type="molecule type" value="Genomic_DNA"/>
</dbReference>